<dbReference type="EMBL" id="JAPJDZ010000039">
    <property type="protein sequence ID" value="MDP5137149.1"/>
    <property type="molecule type" value="Genomic_DNA"/>
</dbReference>
<evidence type="ECO:0000259" key="9">
    <source>
        <dbReference type="PROSITE" id="PS50113"/>
    </source>
</evidence>
<comment type="caution">
    <text evidence="10">The sequence shown here is derived from an EMBL/GenBank/DDBJ whole genome shotgun (WGS) entry which is preliminary data.</text>
</comment>
<evidence type="ECO:0000256" key="5">
    <source>
        <dbReference type="ARBA" id="ARBA00022777"/>
    </source>
</evidence>
<dbReference type="SMART" id="SM00388">
    <property type="entry name" value="HisKA"/>
    <property type="match status" value="1"/>
</dbReference>
<dbReference type="InterPro" id="IPR036890">
    <property type="entry name" value="HATPase_C_sf"/>
</dbReference>
<dbReference type="SMART" id="SM00091">
    <property type="entry name" value="PAS"/>
    <property type="match status" value="2"/>
</dbReference>
<dbReference type="PANTHER" id="PTHR43711">
    <property type="entry name" value="TWO-COMPONENT HISTIDINE KINASE"/>
    <property type="match status" value="1"/>
</dbReference>
<keyword evidence="6" id="KW-0902">Two-component regulatory system</keyword>
<dbReference type="EC" id="2.7.13.3" evidence="2"/>
<dbReference type="CDD" id="cd16922">
    <property type="entry name" value="HATPase_EvgS-ArcB-TorS-like"/>
    <property type="match status" value="1"/>
</dbReference>
<feature type="domain" description="PAC" evidence="9">
    <location>
        <begin position="81"/>
        <end position="134"/>
    </location>
</feature>
<keyword evidence="5 10" id="KW-0418">Kinase</keyword>
<dbReference type="InterPro" id="IPR001610">
    <property type="entry name" value="PAC"/>
</dbReference>
<dbReference type="Gene3D" id="3.30.565.10">
    <property type="entry name" value="Histidine kinase-like ATPase, C-terminal domain"/>
    <property type="match status" value="1"/>
</dbReference>
<dbReference type="SUPFAM" id="SSF55785">
    <property type="entry name" value="PYP-like sensor domain (PAS domain)"/>
    <property type="match status" value="2"/>
</dbReference>
<dbReference type="PROSITE" id="PS50109">
    <property type="entry name" value="HIS_KIN"/>
    <property type="match status" value="1"/>
</dbReference>
<evidence type="ECO:0000256" key="2">
    <source>
        <dbReference type="ARBA" id="ARBA00012438"/>
    </source>
</evidence>
<evidence type="ECO:0000313" key="11">
    <source>
        <dbReference type="Proteomes" id="UP001231109"/>
    </source>
</evidence>
<dbReference type="InterPro" id="IPR000700">
    <property type="entry name" value="PAS-assoc_C"/>
</dbReference>
<dbReference type="Proteomes" id="UP001231109">
    <property type="component" value="Unassembled WGS sequence"/>
</dbReference>
<dbReference type="Pfam" id="PF00989">
    <property type="entry name" value="PAS"/>
    <property type="match status" value="1"/>
</dbReference>
<dbReference type="InterPro" id="IPR004358">
    <property type="entry name" value="Sig_transdc_His_kin-like_C"/>
</dbReference>
<comment type="catalytic activity">
    <reaction evidence="1">
        <text>ATP + protein L-histidine = ADP + protein N-phospho-L-histidine.</text>
        <dbReference type="EC" id="2.7.13.3"/>
    </reaction>
</comment>
<evidence type="ECO:0000256" key="3">
    <source>
        <dbReference type="ARBA" id="ARBA00022553"/>
    </source>
</evidence>
<dbReference type="PANTHER" id="PTHR43711:SF1">
    <property type="entry name" value="HISTIDINE KINASE 1"/>
    <property type="match status" value="1"/>
</dbReference>
<dbReference type="Pfam" id="PF02518">
    <property type="entry name" value="HATPase_c"/>
    <property type="match status" value="1"/>
</dbReference>
<dbReference type="CDD" id="cd00130">
    <property type="entry name" value="PAS"/>
    <property type="match status" value="2"/>
</dbReference>
<reference evidence="10 11" key="1">
    <citation type="submission" date="2022-11" db="EMBL/GenBank/DDBJ databases">
        <title>Viruses from the air-sea interface of a natural surface slick.</title>
        <authorList>
            <person name="Rahlff J."/>
            <person name="Holmfeldt K."/>
        </authorList>
    </citation>
    <scope>NUCLEOTIDE SEQUENCE [LARGE SCALE GENOMIC DNA]</scope>
    <source>
        <strain evidence="10 11">SMS4</strain>
    </source>
</reference>
<name>A0ABT9I187_9GAMM</name>
<dbReference type="InterPro" id="IPR013655">
    <property type="entry name" value="PAS_fold_3"/>
</dbReference>
<keyword evidence="3" id="KW-0597">Phosphoprotein</keyword>
<dbReference type="PRINTS" id="PR00344">
    <property type="entry name" value="BCTRLSENSOR"/>
</dbReference>
<accession>A0ABT9I187</accession>
<evidence type="ECO:0000256" key="1">
    <source>
        <dbReference type="ARBA" id="ARBA00000085"/>
    </source>
</evidence>
<dbReference type="SUPFAM" id="SSF47384">
    <property type="entry name" value="Homodimeric domain of signal transducing histidine kinase"/>
    <property type="match status" value="1"/>
</dbReference>
<dbReference type="InterPro" id="IPR003594">
    <property type="entry name" value="HATPase_dom"/>
</dbReference>
<feature type="domain" description="PAS" evidence="8">
    <location>
        <begin position="1"/>
        <end position="65"/>
    </location>
</feature>
<organism evidence="10 11">
    <name type="scientific">Rheinheimera baltica</name>
    <dbReference type="NCBI Taxonomy" id="67576"/>
    <lineage>
        <taxon>Bacteria</taxon>
        <taxon>Pseudomonadati</taxon>
        <taxon>Pseudomonadota</taxon>
        <taxon>Gammaproteobacteria</taxon>
        <taxon>Chromatiales</taxon>
        <taxon>Chromatiaceae</taxon>
        <taxon>Rheinheimera</taxon>
    </lineage>
</organism>
<dbReference type="InterPro" id="IPR003661">
    <property type="entry name" value="HisK_dim/P_dom"/>
</dbReference>
<protein>
    <recommendedName>
        <fullName evidence="2">histidine kinase</fullName>
        <ecNumber evidence="2">2.7.13.3</ecNumber>
    </recommendedName>
</protein>
<dbReference type="InterPro" id="IPR036097">
    <property type="entry name" value="HisK_dim/P_sf"/>
</dbReference>
<dbReference type="Pfam" id="PF08447">
    <property type="entry name" value="PAS_3"/>
    <property type="match status" value="1"/>
</dbReference>
<dbReference type="SMART" id="SM00387">
    <property type="entry name" value="HATPase_c"/>
    <property type="match status" value="1"/>
</dbReference>
<dbReference type="RefSeq" id="WP_305976564.1">
    <property type="nucleotide sequence ID" value="NZ_JAPJDZ010000039.1"/>
</dbReference>
<proteinExistence type="predicted"/>
<dbReference type="PROSITE" id="PS50112">
    <property type="entry name" value="PAS"/>
    <property type="match status" value="2"/>
</dbReference>
<dbReference type="InterPro" id="IPR035965">
    <property type="entry name" value="PAS-like_dom_sf"/>
</dbReference>
<dbReference type="Gene3D" id="1.10.287.130">
    <property type="match status" value="1"/>
</dbReference>
<dbReference type="InterPro" id="IPR050736">
    <property type="entry name" value="Sensor_HK_Regulatory"/>
</dbReference>
<feature type="domain" description="Histidine kinase" evidence="7">
    <location>
        <begin position="253"/>
        <end position="474"/>
    </location>
</feature>
<evidence type="ECO:0000259" key="7">
    <source>
        <dbReference type="PROSITE" id="PS50109"/>
    </source>
</evidence>
<dbReference type="Pfam" id="PF00512">
    <property type="entry name" value="HisKA"/>
    <property type="match status" value="1"/>
</dbReference>
<evidence type="ECO:0000256" key="4">
    <source>
        <dbReference type="ARBA" id="ARBA00022679"/>
    </source>
</evidence>
<dbReference type="InterPro" id="IPR005467">
    <property type="entry name" value="His_kinase_dom"/>
</dbReference>
<feature type="domain" description="PAS" evidence="8">
    <location>
        <begin position="128"/>
        <end position="198"/>
    </location>
</feature>
<dbReference type="InterPro" id="IPR000014">
    <property type="entry name" value="PAS"/>
</dbReference>
<keyword evidence="11" id="KW-1185">Reference proteome</keyword>
<dbReference type="SUPFAM" id="SSF55874">
    <property type="entry name" value="ATPase domain of HSP90 chaperone/DNA topoisomerase II/histidine kinase"/>
    <property type="match status" value="1"/>
</dbReference>
<dbReference type="PROSITE" id="PS50113">
    <property type="entry name" value="PAC"/>
    <property type="match status" value="1"/>
</dbReference>
<dbReference type="InterPro" id="IPR013767">
    <property type="entry name" value="PAS_fold"/>
</dbReference>
<dbReference type="GO" id="GO:0016301">
    <property type="term" value="F:kinase activity"/>
    <property type="evidence" value="ECO:0007669"/>
    <property type="project" value="UniProtKB-KW"/>
</dbReference>
<evidence type="ECO:0000256" key="6">
    <source>
        <dbReference type="ARBA" id="ARBA00023012"/>
    </source>
</evidence>
<evidence type="ECO:0000259" key="8">
    <source>
        <dbReference type="PROSITE" id="PS50112"/>
    </source>
</evidence>
<dbReference type="Gene3D" id="3.30.450.20">
    <property type="entry name" value="PAS domain"/>
    <property type="match status" value="2"/>
</dbReference>
<dbReference type="NCBIfam" id="TIGR00229">
    <property type="entry name" value="sensory_box"/>
    <property type="match status" value="2"/>
</dbReference>
<keyword evidence="4" id="KW-0808">Transferase</keyword>
<dbReference type="CDD" id="cd00082">
    <property type="entry name" value="HisKA"/>
    <property type="match status" value="1"/>
</dbReference>
<dbReference type="SMART" id="SM00086">
    <property type="entry name" value="PAC"/>
    <property type="match status" value="2"/>
</dbReference>
<sequence>MDAASEIAIIATDLDGVITLFNRGAELMLGFKADELVGKQTPMQFHDSDEVTLRAKELSEELQCSITGMDVFTSLPRRDGKESRRWIYRCKHGTELWVQLVVTPMYNAQKQLTGYLGMARDITLQEHISFELKQFFDLSQNLMCIISLQGYFERVNHAFTVILGYSEKDLLLTPYAELIHPQDIDETAEEIKRLYDGDKSLGFVNRLKHQHGHYVTLEWFTTPDPDTGKLYATAQDITERHRLELMKTEFVSTVSHELRTPLTAISGALGLVLSERLGPLSAPHQHLLKLASDNSQRLTFLINDLLDIEKLAAGKMRIKLQPHSVTALLAQAIAENQTYALEKQVIIENTAAAIDAVLTAELDRFRFLQVMANLLSNAIKFSPANGRVIVNAKVVDDAIRISVQDNGPGIAEDFKHRIFHKFSQADASDSRAEGGTGLGLALSKQLVEAMHGRIHFDSTPGQGACFYLTFSLLKSNT</sequence>
<gene>
    <name evidence="10" type="ORF">ORJ04_14440</name>
</gene>
<evidence type="ECO:0000313" key="10">
    <source>
        <dbReference type="EMBL" id="MDP5137149.1"/>
    </source>
</evidence>